<accession>A0ABP6P6J8</accession>
<evidence type="ECO:0008006" key="7">
    <source>
        <dbReference type="Google" id="ProtNLM"/>
    </source>
</evidence>
<dbReference type="InterPro" id="IPR010273">
    <property type="entry name" value="DUF881"/>
</dbReference>
<gene>
    <name evidence="5" type="ORF">GCM10010531_19750</name>
</gene>
<keyword evidence="4" id="KW-0472">Membrane</keyword>
<organism evidence="5 6">
    <name type="scientific">Blastococcus jejuensis</name>
    <dbReference type="NCBI Taxonomy" id="351224"/>
    <lineage>
        <taxon>Bacteria</taxon>
        <taxon>Bacillati</taxon>
        <taxon>Actinomycetota</taxon>
        <taxon>Actinomycetes</taxon>
        <taxon>Geodermatophilales</taxon>
        <taxon>Geodermatophilaceae</taxon>
        <taxon>Blastococcus</taxon>
    </lineage>
</organism>
<dbReference type="PANTHER" id="PTHR37313">
    <property type="entry name" value="UPF0749 PROTEIN RV1825"/>
    <property type="match status" value="1"/>
</dbReference>
<evidence type="ECO:0000256" key="2">
    <source>
        <dbReference type="SAM" id="Coils"/>
    </source>
</evidence>
<name>A0ABP6P6J8_9ACTN</name>
<dbReference type="Gene3D" id="3.30.70.1880">
    <property type="entry name" value="Protein of unknown function DUF881"/>
    <property type="match status" value="1"/>
</dbReference>
<keyword evidence="4" id="KW-1133">Transmembrane helix</keyword>
<feature type="region of interest" description="Disordered" evidence="3">
    <location>
        <begin position="1"/>
        <end position="119"/>
    </location>
</feature>
<sequence length="345" mass="35832">MSDDRRPDVPGPDGSGDDDVVVRHPFGPATTGEQAAAATPEPGPAPEVEAGTEREADAGPEPGAGAEPEPGAEPEAADPEAAEPEAAESEAAEPEAAESEAAESEAAESEAAPARRRRRRDPLAAALIGVLTLLLGFAFAVQVRAVGDDQDYAGAREEDLVRILDDLNAREQRLREQIADQRSALQQLTDSDSRNATALEEARARAEAIGILNGTIAAEGPGLEMVIRDPEDAVRVADVLDAIQELRGAGAETMQIDGIRIGVSSAVTGQPGDLMIDGRPITAPYEFVVIGDPQGMETAMNIPGGVVQDMTRLGGSVAITQSDSVVVDALRPLDAPQYASPATDE</sequence>
<dbReference type="PANTHER" id="PTHR37313:SF2">
    <property type="entry name" value="UPF0749 PROTEIN YLXX"/>
    <property type="match status" value="1"/>
</dbReference>
<feature type="compositionally biased region" description="Low complexity" evidence="3">
    <location>
        <begin position="59"/>
        <end position="69"/>
    </location>
</feature>
<proteinExistence type="inferred from homology"/>
<feature type="compositionally biased region" description="Low complexity" evidence="3">
    <location>
        <begin position="27"/>
        <end position="40"/>
    </location>
</feature>
<evidence type="ECO:0000313" key="6">
    <source>
        <dbReference type="Proteomes" id="UP001499924"/>
    </source>
</evidence>
<reference evidence="6" key="1">
    <citation type="journal article" date="2019" name="Int. J. Syst. Evol. Microbiol.">
        <title>The Global Catalogue of Microorganisms (GCM) 10K type strain sequencing project: providing services to taxonomists for standard genome sequencing and annotation.</title>
        <authorList>
            <consortium name="The Broad Institute Genomics Platform"/>
            <consortium name="The Broad Institute Genome Sequencing Center for Infectious Disease"/>
            <person name="Wu L."/>
            <person name="Ma J."/>
        </authorList>
    </citation>
    <scope>NUCLEOTIDE SEQUENCE [LARGE SCALE GENOMIC DNA]</scope>
    <source>
        <strain evidence="6">JCM 15614</strain>
    </source>
</reference>
<evidence type="ECO:0000256" key="4">
    <source>
        <dbReference type="SAM" id="Phobius"/>
    </source>
</evidence>
<dbReference type="EMBL" id="BAAAVV010000004">
    <property type="protein sequence ID" value="GAA3167093.1"/>
    <property type="molecule type" value="Genomic_DNA"/>
</dbReference>
<keyword evidence="6" id="KW-1185">Reference proteome</keyword>
<dbReference type="RefSeq" id="WP_344688675.1">
    <property type="nucleotide sequence ID" value="NZ_BAAAVV010000004.1"/>
</dbReference>
<feature type="coiled-coil region" evidence="2">
    <location>
        <begin position="157"/>
        <end position="191"/>
    </location>
</feature>
<keyword evidence="4" id="KW-0812">Transmembrane</keyword>
<keyword evidence="2" id="KW-0175">Coiled coil</keyword>
<feature type="transmembrane region" description="Helical" evidence="4">
    <location>
        <begin position="123"/>
        <end position="141"/>
    </location>
</feature>
<dbReference type="Pfam" id="PF05949">
    <property type="entry name" value="DUF881"/>
    <property type="match status" value="1"/>
</dbReference>
<feature type="compositionally biased region" description="Acidic residues" evidence="3">
    <location>
        <begin position="70"/>
        <end position="108"/>
    </location>
</feature>
<comment type="caution">
    <text evidence="5">The sequence shown here is derived from an EMBL/GenBank/DDBJ whole genome shotgun (WGS) entry which is preliminary data.</text>
</comment>
<protein>
    <recommendedName>
        <fullName evidence="7">DUF881 domain-containing protein</fullName>
    </recommendedName>
</protein>
<evidence type="ECO:0000256" key="1">
    <source>
        <dbReference type="ARBA" id="ARBA00009108"/>
    </source>
</evidence>
<comment type="similarity">
    <text evidence="1">Belongs to the UPF0749 family.</text>
</comment>
<dbReference type="Proteomes" id="UP001499924">
    <property type="component" value="Unassembled WGS sequence"/>
</dbReference>
<evidence type="ECO:0000256" key="3">
    <source>
        <dbReference type="SAM" id="MobiDB-lite"/>
    </source>
</evidence>
<evidence type="ECO:0000313" key="5">
    <source>
        <dbReference type="EMBL" id="GAA3167093.1"/>
    </source>
</evidence>